<evidence type="ECO:0000259" key="1">
    <source>
        <dbReference type="Pfam" id="PF00899"/>
    </source>
</evidence>
<gene>
    <name evidence="2" type="ORF">SDC9_107275</name>
</gene>
<sequence>MADNLFRKSDFLVKKSTRLLETVLNFFMSCFMINEKEIFQRTELLMGSRYLDLAERKRVIIFGVGGVGSWCAEMLIRSGITHLTLVDSDRVAVTNINRQLMATVKTIGQVKVEVLKERLLEINPNAEVVSMQVVYSPETAGSFKLESYDFIIDAIDSLSNKVHLIRLASQMPGVFFSSMGAALKIDPSYIRVDEFWKVKGCPLAAALRTRIKKLGGLEKKFLCVYSNEARENKGEKSFLEESNAPVSQWDTKKARINGTMSYLPAIFGMTLASLVVKDIDIHSGGES</sequence>
<dbReference type="EMBL" id="VSSQ01017797">
    <property type="protein sequence ID" value="MPM60424.1"/>
    <property type="molecule type" value="Genomic_DNA"/>
</dbReference>
<dbReference type="GO" id="GO:0061504">
    <property type="term" value="P:cyclic threonylcarbamoyladenosine biosynthetic process"/>
    <property type="evidence" value="ECO:0007669"/>
    <property type="project" value="TreeGrafter"/>
</dbReference>
<feature type="domain" description="THIF-type NAD/FAD binding fold" evidence="1">
    <location>
        <begin position="48"/>
        <end position="187"/>
    </location>
</feature>
<name>A0A645BFD8_9ZZZZ</name>
<dbReference type="AlphaFoldDB" id="A0A645BFD8"/>
<dbReference type="Pfam" id="PF00899">
    <property type="entry name" value="ThiF"/>
    <property type="match status" value="1"/>
</dbReference>
<protein>
    <recommendedName>
        <fullName evidence="1">THIF-type NAD/FAD binding fold domain-containing protein</fullName>
    </recommendedName>
</protein>
<dbReference type="GO" id="GO:0008641">
    <property type="term" value="F:ubiquitin-like modifier activating enzyme activity"/>
    <property type="evidence" value="ECO:0007669"/>
    <property type="project" value="InterPro"/>
</dbReference>
<proteinExistence type="predicted"/>
<organism evidence="2">
    <name type="scientific">bioreactor metagenome</name>
    <dbReference type="NCBI Taxonomy" id="1076179"/>
    <lineage>
        <taxon>unclassified sequences</taxon>
        <taxon>metagenomes</taxon>
        <taxon>ecological metagenomes</taxon>
    </lineage>
</organism>
<dbReference type="InterPro" id="IPR045886">
    <property type="entry name" value="ThiF/MoeB/HesA"/>
</dbReference>
<dbReference type="SUPFAM" id="SSF69572">
    <property type="entry name" value="Activating enzymes of the ubiquitin-like proteins"/>
    <property type="match status" value="1"/>
</dbReference>
<evidence type="ECO:0000313" key="2">
    <source>
        <dbReference type="EMBL" id="MPM60424.1"/>
    </source>
</evidence>
<dbReference type="PANTHER" id="PTHR43267:SF1">
    <property type="entry name" value="TRNA THREONYLCARBAMOYLADENOSINE DEHYDRATASE"/>
    <property type="match status" value="1"/>
</dbReference>
<dbReference type="InterPro" id="IPR035985">
    <property type="entry name" value="Ubiquitin-activating_enz"/>
</dbReference>
<dbReference type="Gene3D" id="3.40.50.720">
    <property type="entry name" value="NAD(P)-binding Rossmann-like Domain"/>
    <property type="match status" value="1"/>
</dbReference>
<reference evidence="2" key="1">
    <citation type="submission" date="2019-08" db="EMBL/GenBank/DDBJ databases">
        <authorList>
            <person name="Kucharzyk K."/>
            <person name="Murdoch R.W."/>
            <person name="Higgins S."/>
            <person name="Loffler F."/>
        </authorList>
    </citation>
    <scope>NUCLEOTIDE SEQUENCE</scope>
</reference>
<dbReference type="InterPro" id="IPR000594">
    <property type="entry name" value="ThiF_NAD_FAD-bd"/>
</dbReference>
<dbReference type="GO" id="GO:0061503">
    <property type="term" value="F:tRNA threonylcarbamoyladenosine dehydratase"/>
    <property type="evidence" value="ECO:0007669"/>
    <property type="project" value="TreeGrafter"/>
</dbReference>
<dbReference type="PANTHER" id="PTHR43267">
    <property type="entry name" value="TRNA THREONYLCARBAMOYLADENOSINE DEHYDRATASE"/>
    <property type="match status" value="1"/>
</dbReference>
<dbReference type="CDD" id="cd00755">
    <property type="entry name" value="YgdL_like"/>
    <property type="match status" value="1"/>
</dbReference>
<comment type="caution">
    <text evidence="2">The sequence shown here is derived from an EMBL/GenBank/DDBJ whole genome shotgun (WGS) entry which is preliminary data.</text>
</comment>
<accession>A0A645BFD8</accession>